<organism evidence="7 8">
    <name type="scientific">Vibrio aerogenes CECT 7868</name>
    <dbReference type="NCBI Taxonomy" id="1216006"/>
    <lineage>
        <taxon>Bacteria</taxon>
        <taxon>Pseudomonadati</taxon>
        <taxon>Pseudomonadota</taxon>
        <taxon>Gammaproteobacteria</taxon>
        <taxon>Vibrionales</taxon>
        <taxon>Vibrionaceae</taxon>
        <taxon>Vibrio</taxon>
    </lineage>
</organism>
<sequence length="160" mass="17662">MTINMQDSDHSSGDFNGDSRVNLSVSQGGFNRDSRVNSSVNQDDFNGDSRHNSSVNGDSRHNSHNSSVVDADRLAAMDGLETAEDFLDFFEIAYDTRLVQIKHIQLLRMYQKLLPAGEAKPGYDQHRRALCMAYSQLTQGRELAFEASGCQSCSSDCTAS</sequence>
<name>A0A1M5WYC9_9VIBR</name>
<dbReference type="Proteomes" id="UP000184608">
    <property type="component" value="Unassembled WGS sequence"/>
</dbReference>
<dbReference type="Pfam" id="PF03206">
    <property type="entry name" value="NifW"/>
    <property type="match status" value="1"/>
</dbReference>
<comment type="subunit">
    <text evidence="3">Homotrimer; associates with NifD.</text>
</comment>
<reference evidence="7 8" key="1">
    <citation type="submission" date="2016-11" db="EMBL/GenBank/DDBJ databases">
        <authorList>
            <person name="Jaros S."/>
            <person name="Januszkiewicz K."/>
            <person name="Wedrychowicz H."/>
        </authorList>
    </citation>
    <scope>NUCLEOTIDE SEQUENCE [LARGE SCALE GENOMIC DNA]</scope>
    <source>
        <strain evidence="7 8">CECT 7868</strain>
    </source>
</reference>
<dbReference type="InterPro" id="IPR004893">
    <property type="entry name" value="NifW"/>
</dbReference>
<proteinExistence type="inferred from homology"/>
<keyword evidence="8" id="KW-1185">Reference proteome</keyword>
<evidence type="ECO:0000313" key="8">
    <source>
        <dbReference type="Proteomes" id="UP000184608"/>
    </source>
</evidence>
<evidence type="ECO:0000256" key="3">
    <source>
        <dbReference type="ARBA" id="ARBA00011284"/>
    </source>
</evidence>
<dbReference type="EMBL" id="FQXZ01000007">
    <property type="protein sequence ID" value="SHH92557.1"/>
    <property type="molecule type" value="Genomic_DNA"/>
</dbReference>
<gene>
    <name evidence="7" type="primary">nifW</name>
    <name evidence="7" type="ORF">VA7868_00927</name>
</gene>
<comment type="similarity">
    <text evidence="2">Belongs to the NifW family.</text>
</comment>
<dbReference type="STRING" id="1216006.VA7868_00927"/>
<evidence type="ECO:0000256" key="1">
    <source>
        <dbReference type="ARBA" id="ARBA00002247"/>
    </source>
</evidence>
<evidence type="ECO:0000256" key="6">
    <source>
        <dbReference type="SAM" id="MobiDB-lite"/>
    </source>
</evidence>
<evidence type="ECO:0000313" key="7">
    <source>
        <dbReference type="EMBL" id="SHH92557.1"/>
    </source>
</evidence>
<evidence type="ECO:0000256" key="2">
    <source>
        <dbReference type="ARBA" id="ARBA00008351"/>
    </source>
</evidence>
<dbReference type="OrthoDB" id="9811868at2"/>
<feature type="region of interest" description="Disordered" evidence="6">
    <location>
        <begin position="1"/>
        <end position="68"/>
    </location>
</feature>
<dbReference type="RefSeq" id="WP_084193247.1">
    <property type="nucleotide sequence ID" value="NZ_FQXZ01000007.1"/>
</dbReference>
<dbReference type="AlphaFoldDB" id="A0A1M5WYC9"/>
<dbReference type="GO" id="GO:0009399">
    <property type="term" value="P:nitrogen fixation"/>
    <property type="evidence" value="ECO:0007669"/>
    <property type="project" value="InterPro"/>
</dbReference>
<protein>
    <recommendedName>
        <fullName evidence="4">Nitrogenase-stabilizing/protective protein NifW</fullName>
    </recommendedName>
</protein>
<accession>A0A1M5WYC9</accession>
<comment type="function">
    <text evidence="1">May protect the nitrogenase Fe-Mo protein from oxidative damage.</text>
</comment>
<feature type="compositionally biased region" description="Polar residues" evidence="6">
    <location>
        <begin position="19"/>
        <end position="29"/>
    </location>
</feature>
<evidence type="ECO:0000256" key="4">
    <source>
        <dbReference type="ARBA" id="ARBA00016274"/>
    </source>
</evidence>
<keyword evidence="5" id="KW-0535">Nitrogen fixation</keyword>
<evidence type="ECO:0000256" key="5">
    <source>
        <dbReference type="ARBA" id="ARBA00023231"/>
    </source>
</evidence>